<evidence type="ECO:0000256" key="5">
    <source>
        <dbReference type="ARBA" id="ARBA00022741"/>
    </source>
</evidence>
<evidence type="ECO:0000256" key="3">
    <source>
        <dbReference type="ARBA" id="ARBA00022490"/>
    </source>
</evidence>
<dbReference type="PANTHER" id="PTHR11946:SF93">
    <property type="entry name" value="VALINE--TRNA LIGASE, CHLOROPLASTIC_MITOCHONDRIAL 2"/>
    <property type="match status" value="1"/>
</dbReference>
<evidence type="ECO:0000256" key="7">
    <source>
        <dbReference type="ARBA" id="ARBA00022917"/>
    </source>
</evidence>
<keyword evidence="3" id="KW-0963">Cytoplasm</keyword>
<keyword evidence="8 16" id="KW-0030">Aminoacyl-tRNA synthetase</keyword>
<evidence type="ECO:0000256" key="10">
    <source>
        <dbReference type="ARBA" id="ARBA00047552"/>
    </source>
</evidence>
<organism evidence="16">
    <name type="scientific">uncultured crenarchaeote 57a5</name>
    <dbReference type="NCBI Taxonomy" id="684058"/>
    <lineage>
        <taxon>Archaea</taxon>
        <taxon>Thermoproteota</taxon>
        <taxon>environmental samples</taxon>
    </lineage>
</organism>
<dbReference type="EC" id="6.1.1.9" evidence="2 13"/>
<protein>
    <recommendedName>
        <fullName evidence="9 13">Valine--tRNA ligase</fullName>
        <ecNumber evidence="2 13">6.1.1.9</ecNumber>
    </recommendedName>
</protein>
<dbReference type="InterPro" id="IPR009008">
    <property type="entry name" value="Val/Leu/Ile-tRNA-synth_edit"/>
</dbReference>
<keyword evidence="6" id="KW-0067">ATP-binding</keyword>
<dbReference type="InterPro" id="IPR013155">
    <property type="entry name" value="M/V/L/I-tRNA-synth_anticd-bd"/>
</dbReference>
<evidence type="ECO:0000256" key="6">
    <source>
        <dbReference type="ARBA" id="ARBA00022840"/>
    </source>
</evidence>
<dbReference type="AlphaFoldDB" id="D4N743"/>
<dbReference type="Gene3D" id="1.10.730.10">
    <property type="entry name" value="Isoleucyl-tRNA Synthetase, Domain 1"/>
    <property type="match status" value="1"/>
</dbReference>
<dbReference type="GO" id="GO:0002161">
    <property type="term" value="F:aminoacyl-tRNA deacylase activity"/>
    <property type="evidence" value="ECO:0007669"/>
    <property type="project" value="InterPro"/>
</dbReference>
<dbReference type="SUPFAM" id="SSF50677">
    <property type="entry name" value="ValRS/IleRS/LeuRS editing domain"/>
    <property type="match status" value="1"/>
</dbReference>
<name>D4N743_9CREN</name>
<sequence length="781" mass="91746">MQQKIGEKIWNSNIENEVSKKWDEGRIYDFKVSDKNNFVIDTPPPYPSGRPWHIGAAAHYAQIDMIARTARMFGKNVFFPIGIDRNGLPVEIYTEKKHKIRMRQTHREEFLNLCRISLDDLEKEMIQIMKSIGLSANFEEYYRTDSIEYRTLTQSTFLYLWKKGLVYSSNRPNNYCPSCGTTIADAEITYEEKKTILVYLKFKLKNENGYLIVATTRPELIFACQCIIVNPSDSRYENLHNNEVILPIFNREVKILPHHSAKSDFGSGAVMVCSYGDLNDVQVFRELGLKEIVSVNHYGKISENGGNYANLSIDNARKKIIDDLKNNDYVEKEETILHRIPMCERSKSPVEIVPMQDYYIKQLEFLPKLREFSSTLKFYPEAHRQILFNWLDSVAIDWPVSRRRFYGTEIPIWYCDNCKEPILPEPGKYYRPWKDKAPVDKCVKCGFDKFTGDERTFDTWMDSSISPLFITKYNRDEDFFVKTFPTQIRPQAKDIVRTWLYYTMLRCYQLTENLAWSEVWIMGYGVDEYGEKMSKSKGNVIDPFPIITKHGADTFRFWSATEANHGQDFRCSEQKIVEAQKFLTKLWNIGRFVSSFEFIPSHESDLLPSDKWILAELSNLITECMRGYKEYNFFIPASHIREFTWNIFASHYLELVKSRAYNDNDSDSRNSALYALHKCFSVILLLLAPICPFITDKLWTTIYDKESIHLNKLPDENNDYEDMRKYTKDIIDFNSLIWTKKRESLNEDGKRYSLRDPIKTEVPIQLSQFKDDLTQMHNIQD</sequence>
<evidence type="ECO:0000259" key="14">
    <source>
        <dbReference type="Pfam" id="PF00133"/>
    </source>
</evidence>
<dbReference type="PRINTS" id="PR00986">
    <property type="entry name" value="TRNASYNTHVAL"/>
</dbReference>
<dbReference type="NCBIfam" id="NF009687">
    <property type="entry name" value="PRK13208.1"/>
    <property type="match status" value="1"/>
</dbReference>
<dbReference type="Pfam" id="PF00133">
    <property type="entry name" value="tRNA-synt_1"/>
    <property type="match status" value="1"/>
</dbReference>
<gene>
    <name evidence="16" type="ORF">57a5orf36</name>
</gene>
<dbReference type="GO" id="GO:0004832">
    <property type="term" value="F:valine-tRNA ligase activity"/>
    <property type="evidence" value="ECO:0007669"/>
    <property type="project" value="UniProtKB-UniRule"/>
</dbReference>
<dbReference type="InterPro" id="IPR014729">
    <property type="entry name" value="Rossmann-like_a/b/a_fold"/>
</dbReference>
<dbReference type="GO" id="GO:0006438">
    <property type="term" value="P:valyl-tRNA aminoacylation"/>
    <property type="evidence" value="ECO:0007669"/>
    <property type="project" value="UniProtKB-UniRule"/>
</dbReference>
<evidence type="ECO:0000256" key="4">
    <source>
        <dbReference type="ARBA" id="ARBA00022598"/>
    </source>
</evidence>
<dbReference type="SUPFAM" id="SSF52374">
    <property type="entry name" value="Nucleotidylyl transferase"/>
    <property type="match status" value="1"/>
</dbReference>
<evidence type="ECO:0000313" key="16">
    <source>
        <dbReference type="EMBL" id="ACY24529.1"/>
    </source>
</evidence>
<dbReference type="NCBIfam" id="TIGR00422">
    <property type="entry name" value="valS"/>
    <property type="match status" value="1"/>
</dbReference>
<keyword evidence="5" id="KW-0547">Nucleotide-binding</keyword>
<dbReference type="SUPFAM" id="SSF47323">
    <property type="entry name" value="Anticodon-binding domain of a subclass of class I aminoacyl-tRNA synthetases"/>
    <property type="match status" value="1"/>
</dbReference>
<dbReference type="InterPro" id="IPR002300">
    <property type="entry name" value="aa-tRNA-synth_Ia"/>
</dbReference>
<dbReference type="PANTHER" id="PTHR11946">
    <property type="entry name" value="VALYL-TRNA SYNTHETASES"/>
    <property type="match status" value="1"/>
</dbReference>
<evidence type="ECO:0000256" key="9">
    <source>
        <dbReference type="ARBA" id="ARBA00024407"/>
    </source>
</evidence>
<evidence type="ECO:0000256" key="12">
    <source>
        <dbReference type="ARBA" id="ARBA00061452"/>
    </source>
</evidence>
<keyword evidence="4" id="KW-0436">Ligase</keyword>
<feature type="domain" description="Aminoacyl-tRNA synthetase class Ia" evidence="14">
    <location>
        <begin position="19"/>
        <end position="570"/>
    </location>
</feature>
<dbReference type="GO" id="GO:0005829">
    <property type="term" value="C:cytosol"/>
    <property type="evidence" value="ECO:0007669"/>
    <property type="project" value="TreeGrafter"/>
</dbReference>
<dbReference type="InterPro" id="IPR002303">
    <property type="entry name" value="Valyl-tRNA_ligase"/>
</dbReference>
<evidence type="ECO:0000256" key="2">
    <source>
        <dbReference type="ARBA" id="ARBA00013169"/>
    </source>
</evidence>
<accession>D4N743</accession>
<feature type="domain" description="Methionyl/Valyl/Leucyl/Isoleucyl-tRNA synthetase anticodon-binding" evidence="15">
    <location>
        <begin position="610"/>
        <end position="732"/>
    </location>
</feature>
<dbReference type="CDD" id="cd07962">
    <property type="entry name" value="Anticodon_Ia_Val"/>
    <property type="match status" value="1"/>
</dbReference>
<keyword evidence="7" id="KW-0648">Protein biosynthesis</keyword>
<dbReference type="InterPro" id="IPR033705">
    <property type="entry name" value="Anticodon_Ia_Val"/>
</dbReference>
<dbReference type="Gene3D" id="3.40.50.620">
    <property type="entry name" value="HUPs"/>
    <property type="match status" value="2"/>
</dbReference>
<dbReference type="FunFam" id="3.40.50.620:FF:000192">
    <property type="entry name" value="Valine--tRNA ligase"/>
    <property type="match status" value="1"/>
</dbReference>
<evidence type="ECO:0000256" key="13">
    <source>
        <dbReference type="NCBIfam" id="TIGR00422"/>
    </source>
</evidence>
<evidence type="ECO:0000259" key="15">
    <source>
        <dbReference type="Pfam" id="PF08264"/>
    </source>
</evidence>
<comment type="catalytic activity">
    <reaction evidence="10">
        <text>tRNA(Val) + L-valine + ATP = L-valyl-tRNA(Val) + AMP + diphosphate</text>
        <dbReference type="Rhea" id="RHEA:10704"/>
        <dbReference type="Rhea" id="RHEA-COMP:9672"/>
        <dbReference type="Rhea" id="RHEA-COMP:9708"/>
        <dbReference type="ChEBI" id="CHEBI:30616"/>
        <dbReference type="ChEBI" id="CHEBI:33019"/>
        <dbReference type="ChEBI" id="CHEBI:57762"/>
        <dbReference type="ChEBI" id="CHEBI:78442"/>
        <dbReference type="ChEBI" id="CHEBI:78537"/>
        <dbReference type="ChEBI" id="CHEBI:456215"/>
        <dbReference type="EC" id="6.1.1.9"/>
    </reaction>
</comment>
<comment type="similarity">
    <text evidence="12">Belongs to the class-I aminoacyl-tRNA synthetase family. ValS type 2 subfamily.</text>
</comment>
<evidence type="ECO:0000256" key="8">
    <source>
        <dbReference type="ARBA" id="ARBA00023146"/>
    </source>
</evidence>
<comment type="function">
    <text evidence="11">Catalyzes the attachment of valine to tRNA(Val). As ValRS can inadvertently accommodate and process structurally similar amino acids such as threonine, to avoid such errors, it has a 'posttransfer' editing activity that hydrolyzes mischarged Thr-tRNA(Val) in a tRNA-dependent manner.</text>
</comment>
<proteinExistence type="inferred from homology"/>
<evidence type="ECO:0000256" key="11">
    <source>
        <dbReference type="ARBA" id="ARBA00055630"/>
    </source>
</evidence>
<dbReference type="Pfam" id="PF08264">
    <property type="entry name" value="Anticodon_1"/>
    <property type="match status" value="1"/>
</dbReference>
<dbReference type="GO" id="GO:0005524">
    <property type="term" value="F:ATP binding"/>
    <property type="evidence" value="ECO:0007669"/>
    <property type="project" value="UniProtKB-KW"/>
</dbReference>
<dbReference type="EMBL" id="GU059107">
    <property type="protein sequence ID" value="ACY24529.1"/>
    <property type="molecule type" value="Genomic_DNA"/>
</dbReference>
<comment type="subcellular location">
    <subcellularLocation>
        <location evidence="1">Cytoplasm</location>
    </subcellularLocation>
</comment>
<dbReference type="InterPro" id="IPR009080">
    <property type="entry name" value="tRNAsynth_Ia_anticodon-bd"/>
</dbReference>
<evidence type="ECO:0000256" key="1">
    <source>
        <dbReference type="ARBA" id="ARBA00004496"/>
    </source>
</evidence>
<reference evidence="16" key="1">
    <citation type="journal article" date="2010" name="Environ. Microbiol.">
        <title>Homologues of nitrite reductases in ammonia-oxidizing archaea: diversity and genomic context.</title>
        <authorList>
            <person name="Bartossek R."/>
            <person name="Nicol G.W."/>
            <person name="Lanzen A."/>
            <person name="Klenk H.P."/>
            <person name="Schleper C."/>
        </authorList>
    </citation>
    <scope>NUCLEOTIDE SEQUENCE</scope>
</reference>